<name>A0A4C1YGM4_EUMVA</name>
<evidence type="ECO:0000313" key="2">
    <source>
        <dbReference type="Proteomes" id="UP000299102"/>
    </source>
</evidence>
<organism evidence="1 2">
    <name type="scientific">Eumeta variegata</name>
    <name type="common">Bagworm moth</name>
    <name type="synonym">Eumeta japonica</name>
    <dbReference type="NCBI Taxonomy" id="151549"/>
    <lineage>
        <taxon>Eukaryota</taxon>
        <taxon>Metazoa</taxon>
        <taxon>Ecdysozoa</taxon>
        <taxon>Arthropoda</taxon>
        <taxon>Hexapoda</taxon>
        <taxon>Insecta</taxon>
        <taxon>Pterygota</taxon>
        <taxon>Neoptera</taxon>
        <taxon>Endopterygota</taxon>
        <taxon>Lepidoptera</taxon>
        <taxon>Glossata</taxon>
        <taxon>Ditrysia</taxon>
        <taxon>Tineoidea</taxon>
        <taxon>Psychidae</taxon>
        <taxon>Oiketicinae</taxon>
        <taxon>Eumeta</taxon>
    </lineage>
</organism>
<keyword evidence="2" id="KW-1185">Reference proteome</keyword>
<accession>A0A4C1YGM4</accession>
<evidence type="ECO:0000313" key="1">
    <source>
        <dbReference type="EMBL" id="GBP74200.1"/>
    </source>
</evidence>
<sequence length="83" mass="9005">MRQRAAPAAGCTDPIKVYKVKIRFGDARLERAVEPLISLVSEHTRRIHSDKCLLRLLSYGPGPCTCAGAGRGREGPLFVLISG</sequence>
<reference evidence="1 2" key="1">
    <citation type="journal article" date="2019" name="Commun. Biol.">
        <title>The bagworm genome reveals a unique fibroin gene that provides high tensile strength.</title>
        <authorList>
            <person name="Kono N."/>
            <person name="Nakamura H."/>
            <person name="Ohtoshi R."/>
            <person name="Tomita M."/>
            <person name="Numata K."/>
            <person name="Arakawa K."/>
        </authorList>
    </citation>
    <scope>NUCLEOTIDE SEQUENCE [LARGE SCALE GENOMIC DNA]</scope>
</reference>
<comment type="caution">
    <text evidence="1">The sequence shown here is derived from an EMBL/GenBank/DDBJ whole genome shotgun (WGS) entry which is preliminary data.</text>
</comment>
<protein>
    <submittedName>
        <fullName evidence="1">Uncharacterized protein</fullName>
    </submittedName>
</protein>
<dbReference type="EMBL" id="BGZK01001198">
    <property type="protein sequence ID" value="GBP74200.1"/>
    <property type="molecule type" value="Genomic_DNA"/>
</dbReference>
<gene>
    <name evidence="1" type="ORF">EVAR_48250_1</name>
</gene>
<dbReference type="Proteomes" id="UP000299102">
    <property type="component" value="Unassembled WGS sequence"/>
</dbReference>
<proteinExistence type="predicted"/>
<dbReference type="AlphaFoldDB" id="A0A4C1YGM4"/>